<organism evidence="1 2">
    <name type="scientific">Ajellomyces capsulatus (strain H88)</name>
    <name type="common">Darling's disease fungus</name>
    <name type="synonym">Histoplasma capsulatum</name>
    <dbReference type="NCBI Taxonomy" id="544711"/>
    <lineage>
        <taxon>Eukaryota</taxon>
        <taxon>Fungi</taxon>
        <taxon>Dikarya</taxon>
        <taxon>Ascomycota</taxon>
        <taxon>Pezizomycotina</taxon>
        <taxon>Eurotiomycetes</taxon>
        <taxon>Eurotiomycetidae</taxon>
        <taxon>Onygenales</taxon>
        <taxon>Ajellomycetaceae</taxon>
        <taxon>Histoplasma</taxon>
    </lineage>
</organism>
<dbReference type="EMBL" id="CP069104">
    <property type="protein sequence ID" value="QSS54384.1"/>
    <property type="molecule type" value="Genomic_DNA"/>
</dbReference>
<proteinExistence type="predicted"/>
<evidence type="ECO:0000313" key="2">
    <source>
        <dbReference type="Proteomes" id="UP000663419"/>
    </source>
</evidence>
<dbReference type="VEuPathDB" id="FungiDB:I7I53_01906"/>
<dbReference type="Proteomes" id="UP000663419">
    <property type="component" value="Chromosome 3"/>
</dbReference>
<evidence type="ECO:0000313" key="1">
    <source>
        <dbReference type="EMBL" id="QSS54384.1"/>
    </source>
</evidence>
<dbReference type="AlphaFoldDB" id="A0A8A1LPL7"/>
<protein>
    <submittedName>
        <fullName evidence="1">Uncharacterized protein</fullName>
    </submittedName>
</protein>
<reference evidence="1" key="1">
    <citation type="submission" date="2021-01" db="EMBL/GenBank/DDBJ databases">
        <title>Chromosome-level genome assembly of a human fungal pathogen reveals clustering of transcriptionally co-regulated genes.</title>
        <authorList>
            <person name="Voorhies M."/>
            <person name="Cohen S."/>
            <person name="Shea T.P."/>
            <person name="Petrus S."/>
            <person name="Munoz J.F."/>
            <person name="Poplawski S."/>
            <person name="Goldman W.E."/>
            <person name="Michael T."/>
            <person name="Cuomo C.A."/>
            <person name="Sil A."/>
            <person name="Beyhan S."/>
        </authorList>
    </citation>
    <scope>NUCLEOTIDE SEQUENCE</scope>
    <source>
        <strain evidence="1">H88</strain>
    </source>
</reference>
<name>A0A8A1LPL7_AJEC8</name>
<gene>
    <name evidence="1" type="ORF">I7I53_01906</name>
</gene>
<sequence>MRNMFTRELLGSRTVWHFIERGSIMPVIREISWSAIRPNMIPRETNWMKKTQRNMLIRKWRTKIRLGTYTWKNFSLL</sequence>
<accession>A0A8A1LPL7</accession>